<organism evidence="1">
    <name type="scientific">viral metagenome</name>
    <dbReference type="NCBI Taxonomy" id="1070528"/>
    <lineage>
        <taxon>unclassified sequences</taxon>
        <taxon>metagenomes</taxon>
        <taxon>organismal metagenomes</taxon>
    </lineage>
</organism>
<proteinExistence type="predicted"/>
<dbReference type="AlphaFoldDB" id="A0A6C0LY41"/>
<reference evidence="1" key="1">
    <citation type="journal article" date="2020" name="Nature">
        <title>Giant virus diversity and host interactions through global metagenomics.</title>
        <authorList>
            <person name="Schulz F."/>
            <person name="Roux S."/>
            <person name="Paez-Espino D."/>
            <person name="Jungbluth S."/>
            <person name="Walsh D.A."/>
            <person name="Denef V.J."/>
            <person name="McMahon K.D."/>
            <person name="Konstantinidis K.T."/>
            <person name="Eloe-Fadrosh E.A."/>
            <person name="Kyrpides N.C."/>
            <person name="Woyke T."/>
        </authorList>
    </citation>
    <scope>NUCLEOTIDE SEQUENCE</scope>
    <source>
        <strain evidence="1">GVMAG-S-1016713-123</strain>
    </source>
</reference>
<dbReference type="SUPFAM" id="SSF55945">
    <property type="entry name" value="TATA-box binding protein-like"/>
    <property type="match status" value="1"/>
</dbReference>
<sequence length="346" mass="40200">MTMNIESQLEDDWESFLVGGESNSGEDTCDNRDIMGVVPKSTSLYISTKTKILFMNSLVDLKEVFWNLPIIPYATPQNGIIKKQMKLNSTSQEEVEFIEEQKKKYMCVSEKILFNSSHVHSRENVFKDVRKVSIGISKKDIMSYRSKEKSAFYNCFVINIRILHKDIYKEVHVKVFNTGKLEIPGIQCEIFFSRAKQEILKILQPHFSETILSFDTAREENVLVNSNFHCGYYINRDKLFDILKYKYNIQASYDPCSYPGIQCKYIKHGGEGHVSFMIFRTGSVLVVGKCDDVMLNVVYNFLTKLLHDEYTSVVTIQDKEDKKKQKPKKQRKKTIYFTPVKQESNV</sequence>
<accession>A0A6C0LY41</accession>
<dbReference type="Gene3D" id="3.30.310.10">
    <property type="entry name" value="TATA-Binding Protein"/>
    <property type="match status" value="2"/>
</dbReference>
<name>A0A6C0LY41_9ZZZZ</name>
<protein>
    <recommendedName>
        <fullName evidence="2">TATA-box binding protein</fullName>
    </recommendedName>
</protein>
<dbReference type="InterPro" id="IPR012295">
    <property type="entry name" value="TBP_dom_sf"/>
</dbReference>
<dbReference type="EMBL" id="MN740567">
    <property type="protein sequence ID" value="QHU34162.1"/>
    <property type="molecule type" value="Genomic_DNA"/>
</dbReference>
<evidence type="ECO:0008006" key="2">
    <source>
        <dbReference type="Google" id="ProtNLM"/>
    </source>
</evidence>
<evidence type="ECO:0000313" key="1">
    <source>
        <dbReference type="EMBL" id="QHU34162.1"/>
    </source>
</evidence>